<dbReference type="HOGENOM" id="CLU_1971865_0_0_1"/>
<evidence type="ECO:0000256" key="1">
    <source>
        <dbReference type="SAM" id="MobiDB-lite"/>
    </source>
</evidence>
<feature type="compositionally biased region" description="Basic residues" evidence="1">
    <location>
        <begin position="1"/>
        <end position="22"/>
    </location>
</feature>
<dbReference type="EMBL" id="GL996500">
    <property type="protein sequence ID" value="EGW34163.1"/>
    <property type="molecule type" value="Genomic_DNA"/>
</dbReference>
<accession>G3AHJ9</accession>
<evidence type="ECO:0000313" key="3">
    <source>
        <dbReference type="Proteomes" id="UP000000709"/>
    </source>
</evidence>
<name>G3AHJ9_SPAPN</name>
<organism evidence="3">
    <name type="scientific">Spathaspora passalidarum (strain NRRL Y-27907 / 11-Y1)</name>
    <dbReference type="NCBI Taxonomy" id="619300"/>
    <lineage>
        <taxon>Eukaryota</taxon>
        <taxon>Fungi</taxon>
        <taxon>Dikarya</taxon>
        <taxon>Ascomycota</taxon>
        <taxon>Saccharomycotina</taxon>
        <taxon>Pichiomycetes</taxon>
        <taxon>Debaryomycetaceae</taxon>
        <taxon>Spathaspora</taxon>
    </lineage>
</organism>
<dbReference type="InParanoid" id="G3AHJ9"/>
<keyword evidence="3" id="KW-1185">Reference proteome</keyword>
<dbReference type="eggNOG" id="ENOG502S53E">
    <property type="taxonomic scope" value="Eukaryota"/>
</dbReference>
<evidence type="ECO:0000313" key="2">
    <source>
        <dbReference type="EMBL" id="EGW34163.1"/>
    </source>
</evidence>
<dbReference type="OMA" id="KKSLQHM"/>
<sequence length="127" mass="14431">MAQGKIKLKAKAPARVTKKQQNPKRNAPKIIKPKKTVAKEAKKLTKVHQSQLMTSTEKLIASRVGHLELIKGSRREIEKEQKAADKNNAANKEKLEPTLAIPELTALDPDLVLEKEKKERKSRRRIR</sequence>
<dbReference type="InterPro" id="IPR019034">
    <property type="entry name" value="UPF0390"/>
</dbReference>
<protein>
    <submittedName>
        <fullName evidence="2">Uncharacterized protein</fullName>
    </submittedName>
</protein>
<dbReference type="Proteomes" id="UP000000709">
    <property type="component" value="Unassembled WGS sequence"/>
</dbReference>
<dbReference type="OrthoDB" id="5239630at2759"/>
<dbReference type="KEGG" id="spaa:SPAPADRAFT_54347"/>
<dbReference type="RefSeq" id="XP_007373747.1">
    <property type="nucleotide sequence ID" value="XM_007373685.1"/>
</dbReference>
<feature type="region of interest" description="Disordered" evidence="1">
    <location>
        <begin position="76"/>
        <end position="98"/>
    </location>
</feature>
<gene>
    <name evidence="2" type="ORF">SPAPADRAFT_54347</name>
</gene>
<feature type="region of interest" description="Disordered" evidence="1">
    <location>
        <begin position="1"/>
        <end position="30"/>
    </location>
</feature>
<dbReference type="Pfam" id="PF09495">
    <property type="entry name" value="DUF2462"/>
    <property type="match status" value="1"/>
</dbReference>
<dbReference type="GeneID" id="18871856"/>
<feature type="compositionally biased region" description="Basic and acidic residues" evidence="1">
    <location>
        <begin position="76"/>
        <end position="96"/>
    </location>
</feature>
<dbReference type="AlphaFoldDB" id="G3AHJ9"/>
<dbReference type="STRING" id="619300.G3AHJ9"/>
<reference evidence="2 3" key="1">
    <citation type="journal article" date="2011" name="Proc. Natl. Acad. Sci. U.S.A.">
        <title>Comparative genomics of xylose-fermenting fungi for enhanced biofuel production.</title>
        <authorList>
            <person name="Wohlbach D.J."/>
            <person name="Kuo A."/>
            <person name="Sato T.K."/>
            <person name="Potts K.M."/>
            <person name="Salamov A.A."/>
            <person name="LaButti K.M."/>
            <person name="Sun H."/>
            <person name="Clum A."/>
            <person name="Pangilinan J.L."/>
            <person name="Lindquist E.A."/>
            <person name="Lucas S."/>
            <person name="Lapidus A."/>
            <person name="Jin M."/>
            <person name="Gunawan C."/>
            <person name="Balan V."/>
            <person name="Dale B.E."/>
            <person name="Jeffries T.W."/>
            <person name="Zinkel R."/>
            <person name="Barry K.W."/>
            <person name="Grigoriev I.V."/>
            <person name="Gasch A.P."/>
        </authorList>
    </citation>
    <scope>NUCLEOTIDE SEQUENCE [LARGE SCALE GENOMIC DNA]</scope>
    <source>
        <strain evidence="3">NRRL Y-27907 / 11-Y1</strain>
    </source>
</reference>
<proteinExistence type="predicted"/>